<dbReference type="PRINTS" id="PR00251">
    <property type="entry name" value="BACTRLOPSIN"/>
</dbReference>
<dbReference type="PANTHER" id="PTHR28286">
    <property type="match status" value="1"/>
</dbReference>
<evidence type="ECO:0000313" key="13">
    <source>
        <dbReference type="Proteomes" id="UP000030686"/>
    </source>
</evidence>
<keyword evidence="10" id="KW-0675">Receptor</keyword>
<keyword evidence="7 11" id="KW-1133">Transmembrane helix</keyword>
<evidence type="ECO:0000256" key="1">
    <source>
        <dbReference type="ARBA" id="ARBA00004141"/>
    </source>
</evidence>
<feature type="transmembrane region" description="Helical" evidence="11">
    <location>
        <begin position="127"/>
        <end position="145"/>
    </location>
</feature>
<evidence type="ECO:0000256" key="5">
    <source>
        <dbReference type="ARBA" id="ARBA00022692"/>
    </source>
</evidence>
<dbReference type="GO" id="GO:0005886">
    <property type="term" value="C:plasma membrane"/>
    <property type="evidence" value="ECO:0007669"/>
    <property type="project" value="TreeGrafter"/>
</dbReference>
<gene>
    <name evidence="12" type="ORF">PROQFM164_S09g000055</name>
</gene>
<protein>
    <submittedName>
        <fullName evidence="12">Rhodopsin, archaeal/bacterial/fungal</fullName>
    </submittedName>
</protein>
<organism evidence="12 13">
    <name type="scientific">Penicillium roqueforti (strain FM164)</name>
    <dbReference type="NCBI Taxonomy" id="1365484"/>
    <lineage>
        <taxon>Eukaryota</taxon>
        <taxon>Fungi</taxon>
        <taxon>Dikarya</taxon>
        <taxon>Ascomycota</taxon>
        <taxon>Pezizomycotina</taxon>
        <taxon>Eurotiomycetes</taxon>
        <taxon>Eurotiomycetidae</taxon>
        <taxon>Eurotiales</taxon>
        <taxon>Aspergillaceae</taxon>
        <taxon>Penicillium</taxon>
    </lineage>
</organism>
<name>W6QVI7_PENRF</name>
<dbReference type="SMART" id="SM01021">
    <property type="entry name" value="Bac_rhodopsin"/>
    <property type="match status" value="1"/>
</dbReference>
<sequence length="302" mass="33236">MIQPPFDQFATLTAPATTSSVAPIPTIIPGYEVYQELHDTGKRTLWVVTVLMGVSSLVFYTLAARAPLSKRIFHILTSLITTISFVIYLALSTGQGIITKHDRVHESHKHVPDTHTDYARQILWLRFVNWAITTPLLFINLALLSGLPGANLLIAIVAHLIMLTTAVFGIFSGHGRERWVWLTLTCISYLVVIHHIGFHAQRAAKSKDIQTRRFFGSVSGSAIAMLALFPISLAAGALALRLSVDTETILFAIQDVFTQGILGYWLLFTHESSPGIALYMEGFWSHGVGNEGAIRISDEEGA</sequence>
<evidence type="ECO:0000256" key="11">
    <source>
        <dbReference type="SAM" id="Phobius"/>
    </source>
</evidence>
<dbReference type="CDD" id="cd15028">
    <property type="entry name" value="7tm_Opsin-1_euk"/>
    <property type="match status" value="1"/>
</dbReference>
<evidence type="ECO:0000313" key="12">
    <source>
        <dbReference type="EMBL" id="CDM38139.1"/>
    </source>
</evidence>
<dbReference type="OMA" id="ILWTAYP"/>
<feature type="transmembrane region" description="Helical" evidence="11">
    <location>
        <begin position="72"/>
        <end position="91"/>
    </location>
</feature>
<dbReference type="Proteomes" id="UP000030686">
    <property type="component" value="Unassembled WGS sequence"/>
</dbReference>
<evidence type="ECO:0000256" key="6">
    <source>
        <dbReference type="ARBA" id="ARBA00022925"/>
    </source>
</evidence>
<evidence type="ECO:0000256" key="2">
    <source>
        <dbReference type="ARBA" id="ARBA00008130"/>
    </source>
</evidence>
<comment type="similarity">
    <text evidence="2">Belongs to the archaeal/bacterial/fungal opsin family.</text>
</comment>
<evidence type="ECO:0000256" key="10">
    <source>
        <dbReference type="ARBA" id="ARBA00023170"/>
    </source>
</evidence>
<dbReference type="GO" id="GO:0009881">
    <property type="term" value="F:photoreceptor activity"/>
    <property type="evidence" value="ECO:0007669"/>
    <property type="project" value="UniProtKB-KW"/>
</dbReference>
<feature type="transmembrane region" description="Helical" evidence="11">
    <location>
        <begin position="179"/>
        <end position="198"/>
    </location>
</feature>
<keyword evidence="13" id="KW-1185">Reference proteome</keyword>
<accession>W6QVI7</accession>
<dbReference type="PANTHER" id="PTHR28286:SF2">
    <property type="entry name" value="BACTERIORHODOPSIN _OPSIN, NOPA (EUROFUNG)"/>
    <property type="match status" value="1"/>
</dbReference>
<feature type="transmembrane region" description="Helical" evidence="11">
    <location>
        <begin position="152"/>
        <end position="173"/>
    </location>
</feature>
<evidence type="ECO:0000256" key="4">
    <source>
        <dbReference type="ARBA" id="ARBA00022606"/>
    </source>
</evidence>
<keyword evidence="8" id="KW-0157">Chromophore</keyword>
<keyword evidence="3" id="KW-0600">Photoreceptor protein</keyword>
<keyword evidence="9 11" id="KW-0472">Membrane</keyword>
<proteinExistence type="inferred from homology"/>
<feature type="transmembrane region" description="Helical" evidence="11">
    <location>
        <begin position="218"/>
        <end position="242"/>
    </location>
</feature>
<dbReference type="InterPro" id="IPR001425">
    <property type="entry name" value="Arc/bac/fun_rhodopsins"/>
</dbReference>
<evidence type="ECO:0000256" key="8">
    <source>
        <dbReference type="ARBA" id="ARBA00022991"/>
    </source>
</evidence>
<keyword evidence="5 11" id="KW-0812">Transmembrane</keyword>
<keyword evidence="4" id="KW-0716">Sensory transduction</keyword>
<dbReference type="EMBL" id="HG792023">
    <property type="protein sequence ID" value="CDM38139.1"/>
    <property type="molecule type" value="Genomic_DNA"/>
</dbReference>
<evidence type="ECO:0000256" key="7">
    <source>
        <dbReference type="ARBA" id="ARBA00022989"/>
    </source>
</evidence>
<dbReference type="STRING" id="1365484.W6QVI7"/>
<comment type="subcellular location">
    <subcellularLocation>
        <location evidence="1">Membrane</location>
        <topology evidence="1">Multi-pass membrane protein</topology>
    </subcellularLocation>
</comment>
<dbReference type="SUPFAM" id="SSF81321">
    <property type="entry name" value="Family A G protein-coupled receptor-like"/>
    <property type="match status" value="1"/>
</dbReference>
<dbReference type="AlphaFoldDB" id="W6QVI7"/>
<evidence type="ECO:0000256" key="9">
    <source>
        <dbReference type="ARBA" id="ARBA00023136"/>
    </source>
</evidence>
<dbReference type="Pfam" id="PF01036">
    <property type="entry name" value="Bac_rhodopsin"/>
    <property type="match status" value="1"/>
</dbReference>
<feature type="transmembrane region" description="Helical" evidence="11">
    <location>
        <begin position="44"/>
        <end position="63"/>
    </location>
</feature>
<dbReference type="GO" id="GO:0005783">
    <property type="term" value="C:endoplasmic reticulum"/>
    <property type="evidence" value="ECO:0007669"/>
    <property type="project" value="TreeGrafter"/>
</dbReference>
<dbReference type="Gene3D" id="1.20.1070.10">
    <property type="entry name" value="Rhodopsin 7-helix transmembrane proteins"/>
    <property type="match status" value="1"/>
</dbReference>
<dbReference type="OrthoDB" id="10261467at2759"/>
<dbReference type="GO" id="GO:0007602">
    <property type="term" value="P:phototransduction"/>
    <property type="evidence" value="ECO:0007669"/>
    <property type="project" value="UniProtKB-KW"/>
</dbReference>
<keyword evidence="6" id="KW-0681">Retinal protein</keyword>
<reference evidence="12" key="1">
    <citation type="journal article" date="2014" name="Nat. Commun.">
        <title>Multiple recent horizontal transfers of a large genomic region in cheese making fungi.</title>
        <authorList>
            <person name="Cheeseman K."/>
            <person name="Ropars J."/>
            <person name="Renault P."/>
            <person name="Dupont J."/>
            <person name="Gouzy J."/>
            <person name="Branca A."/>
            <person name="Abraham A.L."/>
            <person name="Ceppi M."/>
            <person name="Conseiller E."/>
            <person name="Debuchy R."/>
            <person name="Malagnac F."/>
            <person name="Goarin A."/>
            <person name="Silar P."/>
            <person name="Lacoste S."/>
            <person name="Sallet E."/>
            <person name="Bensimon A."/>
            <person name="Giraud T."/>
            <person name="Brygoo Y."/>
        </authorList>
    </citation>
    <scope>NUCLEOTIDE SEQUENCE [LARGE SCALE GENOMIC DNA]</scope>
    <source>
        <strain evidence="12">FM164</strain>
    </source>
</reference>
<evidence type="ECO:0000256" key="3">
    <source>
        <dbReference type="ARBA" id="ARBA00022543"/>
    </source>
</evidence>